<organism evidence="1 2">
    <name type="scientific">Gossypium raimondii</name>
    <name type="common">Peruvian cotton</name>
    <name type="synonym">Gossypium klotzschianum subsp. raimondii</name>
    <dbReference type="NCBI Taxonomy" id="29730"/>
    <lineage>
        <taxon>Eukaryota</taxon>
        <taxon>Viridiplantae</taxon>
        <taxon>Streptophyta</taxon>
        <taxon>Embryophyta</taxon>
        <taxon>Tracheophyta</taxon>
        <taxon>Spermatophyta</taxon>
        <taxon>Magnoliopsida</taxon>
        <taxon>eudicotyledons</taxon>
        <taxon>Gunneridae</taxon>
        <taxon>Pentapetalae</taxon>
        <taxon>rosids</taxon>
        <taxon>malvids</taxon>
        <taxon>Malvales</taxon>
        <taxon>Malvaceae</taxon>
        <taxon>Malvoideae</taxon>
        <taxon>Gossypium</taxon>
    </lineage>
</organism>
<dbReference type="AlphaFoldDB" id="A0A0D2V4W1"/>
<protein>
    <submittedName>
        <fullName evidence="1">Uncharacterized protein</fullName>
    </submittedName>
</protein>
<dbReference type="Gramene" id="KJB76819">
    <property type="protein sequence ID" value="KJB76819"/>
    <property type="gene ID" value="B456_012G108400"/>
</dbReference>
<dbReference type="EMBL" id="CM001751">
    <property type="protein sequence ID" value="KJB76819.1"/>
    <property type="molecule type" value="Genomic_DNA"/>
</dbReference>
<sequence length="100" mass="11558">MKLKKTHLQTTDRMTVNCNKLKAQRQYLTVTRTDNSQSNNRKVITSERNNSPRLSEYISLRFIQQAKAKKISSLKPSVIITLSLMKLLSWAQPKHESLNS</sequence>
<evidence type="ECO:0000313" key="1">
    <source>
        <dbReference type="EMBL" id="KJB76819.1"/>
    </source>
</evidence>
<gene>
    <name evidence="1" type="ORF">B456_012G108400</name>
</gene>
<dbReference type="Proteomes" id="UP000032304">
    <property type="component" value="Chromosome 12"/>
</dbReference>
<reference evidence="1 2" key="1">
    <citation type="journal article" date="2012" name="Nature">
        <title>Repeated polyploidization of Gossypium genomes and the evolution of spinnable cotton fibres.</title>
        <authorList>
            <person name="Paterson A.H."/>
            <person name="Wendel J.F."/>
            <person name="Gundlach H."/>
            <person name="Guo H."/>
            <person name="Jenkins J."/>
            <person name="Jin D."/>
            <person name="Llewellyn D."/>
            <person name="Showmaker K.C."/>
            <person name="Shu S."/>
            <person name="Udall J."/>
            <person name="Yoo M.J."/>
            <person name="Byers R."/>
            <person name="Chen W."/>
            <person name="Doron-Faigenboim A."/>
            <person name="Duke M.V."/>
            <person name="Gong L."/>
            <person name="Grimwood J."/>
            <person name="Grover C."/>
            <person name="Grupp K."/>
            <person name="Hu G."/>
            <person name="Lee T.H."/>
            <person name="Li J."/>
            <person name="Lin L."/>
            <person name="Liu T."/>
            <person name="Marler B.S."/>
            <person name="Page J.T."/>
            <person name="Roberts A.W."/>
            <person name="Romanel E."/>
            <person name="Sanders W.S."/>
            <person name="Szadkowski E."/>
            <person name="Tan X."/>
            <person name="Tang H."/>
            <person name="Xu C."/>
            <person name="Wang J."/>
            <person name="Wang Z."/>
            <person name="Zhang D."/>
            <person name="Zhang L."/>
            <person name="Ashrafi H."/>
            <person name="Bedon F."/>
            <person name="Bowers J.E."/>
            <person name="Brubaker C.L."/>
            <person name="Chee P.W."/>
            <person name="Das S."/>
            <person name="Gingle A.R."/>
            <person name="Haigler C.H."/>
            <person name="Harker D."/>
            <person name="Hoffmann L.V."/>
            <person name="Hovav R."/>
            <person name="Jones D.C."/>
            <person name="Lemke C."/>
            <person name="Mansoor S."/>
            <person name="ur Rahman M."/>
            <person name="Rainville L.N."/>
            <person name="Rambani A."/>
            <person name="Reddy U.K."/>
            <person name="Rong J.K."/>
            <person name="Saranga Y."/>
            <person name="Scheffler B.E."/>
            <person name="Scheffler J.A."/>
            <person name="Stelly D.M."/>
            <person name="Triplett B.A."/>
            <person name="Van Deynze A."/>
            <person name="Vaslin M.F."/>
            <person name="Waghmare V.N."/>
            <person name="Walford S.A."/>
            <person name="Wright R.J."/>
            <person name="Zaki E.A."/>
            <person name="Zhang T."/>
            <person name="Dennis E.S."/>
            <person name="Mayer K.F."/>
            <person name="Peterson D.G."/>
            <person name="Rokhsar D.S."/>
            <person name="Wang X."/>
            <person name="Schmutz J."/>
        </authorList>
    </citation>
    <scope>NUCLEOTIDE SEQUENCE [LARGE SCALE GENOMIC DNA]</scope>
</reference>
<name>A0A0D2V4W1_GOSRA</name>
<accession>A0A0D2V4W1</accession>
<evidence type="ECO:0000313" key="2">
    <source>
        <dbReference type="Proteomes" id="UP000032304"/>
    </source>
</evidence>
<proteinExistence type="predicted"/>
<keyword evidence="2" id="KW-1185">Reference proteome</keyword>